<accession>A0A8W7P176</accession>
<dbReference type="EnsemblMetazoa" id="ACOM022998-RA">
    <property type="protein sequence ID" value="ACOM022998-PA.1"/>
    <property type="gene ID" value="ACOM022998"/>
</dbReference>
<evidence type="ECO:0000256" key="1">
    <source>
        <dbReference type="SAM" id="MobiDB-lite"/>
    </source>
</evidence>
<feature type="compositionally biased region" description="Basic and acidic residues" evidence="1">
    <location>
        <begin position="10"/>
        <end position="22"/>
    </location>
</feature>
<dbReference type="Proteomes" id="UP000075882">
    <property type="component" value="Unassembled WGS sequence"/>
</dbReference>
<proteinExistence type="predicted"/>
<name>A0A8W7P176_ANOCL</name>
<reference evidence="2" key="1">
    <citation type="submission" date="2022-08" db="UniProtKB">
        <authorList>
            <consortium name="EnsemblMetazoa"/>
        </authorList>
    </citation>
    <scope>IDENTIFICATION</scope>
</reference>
<sequence length="108" mass="12158">MHVGTFPHPAGERLYLRKETENRNSSWAESRNRNVPSGLPSSSRSASYRSILPQSGTRQWIKSTCEWMRSRPNPDRATQTPAAAAAAASSGWISLFAISRPRWTRSRE</sequence>
<protein>
    <submittedName>
        <fullName evidence="2">Uncharacterized protein</fullName>
    </submittedName>
</protein>
<organism evidence="2">
    <name type="scientific">Anopheles coluzzii</name>
    <name type="common">African malaria mosquito</name>
    <dbReference type="NCBI Taxonomy" id="1518534"/>
    <lineage>
        <taxon>Eukaryota</taxon>
        <taxon>Metazoa</taxon>
        <taxon>Ecdysozoa</taxon>
        <taxon>Arthropoda</taxon>
        <taxon>Hexapoda</taxon>
        <taxon>Insecta</taxon>
        <taxon>Pterygota</taxon>
        <taxon>Neoptera</taxon>
        <taxon>Endopterygota</taxon>
        <taxon>Diptera</taxon>
        <taxon>Nematocera</taxon>
        <taxon>Culicoidea</taxon>
        <taxon>Culicidae</taxon>
        <taxon>Anophelinae</taxon>
        <taxon>Anopheles</taxon>
    </lineage>
</organism>
<feature type="region of interest" description="Disordered" evidence="1">
    <location>
        <begin position="1"/>
        <end position="48"/>
    </location>
</feature>
<dbReference type="AlphaFoldDB" id="A0A8W7P176"/>
<feature type="compositionally biased region" description="Polar residues" evidence="1">
    <location>
        <begin position="23"/>
        <end position="35"/>
    </location>
</feature>
<evidence type="ECO:0000313" key="2">
    <source>
        <dbReference type="EnsemblMetazoa" id="ACOM022998-PA.1"/>
    </source>
</evidence>